<organism evidence="1 2">
    <name type="scientific">Halocaridina rubra</name>
    <name type="common">Hawaiian red shrimp</name>
    <dbReference type="NCBI Taxonomy" id="373956"/>
    <lineage>
        <taxon>Eukaryota</taxon>
        <taxon>Metazoa</taxon>
        <taxon>Ecdysozoa</taxon>
        <taxon>Arthropoda</taxon>
        <taxon>Crustacea</taxon>
        <taxon>Multicrustacea</taxon>
        <taxon>Malacostraca</taxon>
        <taxon>Eumalacostraca</taxon>
        <taxon>Eucarida</taxon>
        <taxon>Decapoda</taxon>
        <taxon>Pleocyemata</taxon>
        <taxon>Caridea</taxon>
        <taxon>Atyoidea</taxon>
        <taxon>Atyidae</taxon>
        <taxon>Halocaridina</taxon>
    </lineage>
</organism>
<name>A0AAN9AC68_HALRR</name>
<feature type="non-terminal residue" evidence="1">
    <location>
        <position position="1"/>
    </location>
</feature>
<evidence type="ECO:0000313" key="1">
    <source>
        <dbReference type="EMBL" id="KAK7082988.1"/>
    </source>
</evidence>
<feature type="non-terminal residue" evidence="1">
    <location>
        <position position="69"/>
    </location>
</feature>
<proteinExistence type="predicted"/>
<dbReference type="AlphaFoldDB" id="A0AAN9AC68"/>
<protein>
    <submittedName>
        <fullName evidence="1">Uncharacterized protein</fullName>
    </submittedName>
</protein>
<dbReference type="Proteomes" id="UP001381693">
    <property type="component" value="Unassembled WGS sequence"/>
</dbReference>
<gene>
    <name evidence="1" type="ORF">SK128_010217</name>
</gene>
<reference evidence="1 2" key="1">
    <citation type="submission" date="2023-11" db="EMBL/GenBank/DDBJ databases">
        <title>Halocaridina rubra genome assembly.</title>
        <authorList>
            <person name="Smith C."/>
        </authorList>
    </citation>
    <scope>NUCLEOTIDE SEQUENCE [LARGE SCALE GENOMIC DNA]</scope>
    <source>
        <strain evidence="1">EP-1</strain>
        <tissue evidence="1">Whole</tissue>
    </source>
</reference>
<keyword evidence="2" id="KW-1185">Reference proteome</keyword>
<accession>A0AAN9AC68</accession>
<dbReference type="EMBL" id="JAXCGZ010003833">
    <property type="protein sequence ID" value="KAK7082988.1"/>
    <property type="molecule type" value="Genomic_DNA"/>
</dbReference>
<comment type="caution">
    <text evidence="1">The sequence shown here is derived from an EMBL/GenBank/DDBJ whole genome shotgun (WGS) entry which is preliminary data.</text>
</comment>
<sequence>LYKYQVDLVKSSRTSSDDTRADLNCQVLQIRTCQNRSKQVKNTTHVRMTFWRGHRKYRRDMPNLRAKTY</sequence>
<evidence type="ECO:0000313" key="2">
    <source>
        <dbReference type="Proteomes" id="UP001381693"/>
    </source>
</evidence>